<proteinExistence type="predicted"/>
<gene>
    <name evidence="1" type="ORF">GCM10009751_08640</name>
</gene>
<protein>
    <recommendedName>
        <fullName evidence="3">Aminoglycoside phosphotransferase domain-containing protein</fullName>
    </recommendedName>
</protein>
<dbReference type="EMBL" id="BAAANL010000001">
    <property type="protein sequence ID" value="GAA1854131.1"/>
    <property type="molecule type" value="Genomic_DNA"/>
</dbReference>
<evidence type="ECO:0008006" key="3">
    <source>
        <dbReference type="Google" id="ProtNLM"/>
    </source>
</evidence>
<name>A0ABN2N6G2_9MICO</name>
<comment type="caution">
    <text evidence="1">The sequence shown here is derived from an EMBL/GenBank/DDBJ whole genome shotgun (WGS) entry which is preliminary data.</text>
</comment>
<dbReference type="Proteomes" id="UP001501094">
    <property type="component" value="Unassembled WGS sequence"/>
</dbReference>
<dbReference type="RefSeq" id="WP_344099848.1">
    <property type="nucleotide sequence ID" value="NZ_BAAANL010000001.1"/>
</dbReference>
<accession>A0ABN2N6G2</accession>
<sequence>MANSLPLPSWPDLPPPVRARISKELGARVLGWKNLPADVVPGAKLQVQTSLGSVVLTVVSISDADGLEVARREIAVVRALPKGAPAPELLWSFDEDFGDFGHWIVAGWGMRVVRPVGPEWTQEEVAATLGVLRQVNEIEAPPGAPYLEARELFAAGSWIRLANERPDGLRGFSPWLEPRLDALAQIAAHTAEAVSGSHLLHGAPDRRTLMIPLSPQEQGIAVGWFRAARGAPFVDVIQLLAQIRTDGGPAPEVVLAQHPLPPTVDPDAVTCLVTALTGQYIEQALGPVPAAGTTQRAPAQHALARVCVEWLRRRLGF</sequence>
<evidence type="ECO:0000313" key="1">
    <source>
        <dbReference type="EMBL" id="GAA1854131.1"/>
    </source>
</evidence>
<organism evidence="1 2">
    <name type="scientific">Myceligenerans crystallogenes</name>
    <dbReference type="NCBI Taxonomy" id="316335"/>
    <lineage>
        <taxon>Bacteria</taxon>
        <taxon>Bacillati</taxon>
        <taxon>Actinomycetota</taxon>
        <taxon>Actinomycetes</taxon>
        <taxon>Micrococcales</taxon>
        <taxon>Promicromonosporaceae</taxon>
        <taxon>Myceligenerans</taxon>
    </lineage>
</organism>
<evidence type="ECO:0000313" key="2">
    <source>
        <dbReference type="Proteomes" id="UP001501094"/>
    </source>
</evidence>
<keyword evidence="2" id="KW-1185">Reference proteome</keyword>
<reference evidence="1 2" key="1">
    <citation type="journal article" date="2019" name="Int. J. Syst. Evol. Microbiol.">
        <title>The Global Catalogue of Microorganisms (GCM) 10K type strain sequencing project: providing services to taxonomists for standard genome sequencing and annotation.</title>
        <authorList>
            <consortium name="The Broad Institute Genomics Platform"/>
            <consortium name="The Broad Institute Genome Sequencing Center for Infectious Disease"/>
            <person name="Wu L."/>
            <person name="Ma J."/>
        </authorList>
    </citation>
    <scope>NUCLEOTIDE SEQUENCE [LARGE SCALE GENOMIC DNA]</scope>
    <source>
        <strain evidence="1 2">JCM 14326</strain>
    </source>
</reference>